<comment type="caution">
    <text evidence="2">The sequence shown here is derived from an EMBL/GenBank/DDBJ whole genome shotgun (WGS) entry which is preliminary data.</text>
</comment>
<dbReference type="PANTHER" id="PTHR37809:SF1">
    <property type="entry name" value="RIBOSOMAL PROTEIN S12 METHYLTHIOTRANSFERASE ACCESSORY FACTOR YCAO"/>
    <property type="match status" value="1"/>
</dbReference>
<dbReference type="Gene3D" id="3.30.1330.230">
    <property type="match status" value="1"/>
</dbReference>
<evidence type="ECO:0000259" key="1">
    <source>
        <dbReference type="PROSITE" id="PS51664"/>
    </source>
</evidence>
<dbReference type="PANTHER" id="PTHR37809">
    <property type="entry name" value="RIBOSOMAL PROTEIN S12 METHYLTHIOTRANSFERASE ACCESSORY FACTOR YCAO"/>
    <property type="match status" value="1"/>
</dbReference>
<gene>
    <name evidence="2" type="ORF">GCM10010191_88960</name>
</gene>
<dbReference type="NCBIfam" id="TIGR03882">
    <property type="entry name" value="cyclo_dehyd_2"/>
    <property type="match status" value="1"/>
</dbReference>
<dbReference type="PROSITE" id="PS51664">
    <property type="entry name" value="YCAO"/>
    <property type="match status" value="1"/>
</dbReference>
<dbReference type="InterPro" id="IPR003776">
    <property type="entry name" value="YcaO-like_dom"/>
</dbReference>
<feature type="domain" description="YcaO" evidence="1">
    <location>
        <begin position="347"/>
        <end position="698"/>
    </location>
</feature>
<dbReference type="Gene3D" id="3.30.40.250">
    <property type="match status" value="1"/>
</dbReference>
<dbReference type="Gene3D" id="3.40.50.720">
    <property type="entry name" value="NAD(P)-binding Rossmann-like Domain"/>
    <property type="match status" value="1"/>
</dbReference>
<evidence type="ECO:0000313" key="3">
    <source>
        <dbReference type="Proteomes" id="UP001501231"/>
    </source>
</evidence>
<dbReference type="InterPro" id="IPR022291">
    <property type="entry name" value="Bacteriocin_synth_cyclodeHase"/>
</dbReference>
<dbReference type="Pfam" id="PF02624">
    <property type="entry name" value="YcaO"/>
    <property type="match status" value="1"/>
</dbReference>
<dbReference type="Gene3D" id="3.30.160.660">
    <property type="match status" value="1"/>
</dbReference>
<sequence>MTALGPVRTASPLLHPFVELYQLTPRAVLAMTGRTSLRLVGDDISAMLLDVDGATPGHVLRDRYGQERIGQLLGALDRNGLLVDEDSARSAESVGPTSHIRVAADSPAVRRFGALLEQAWRGDEPTVMVTDSYLRSPLRRQAASAAGSGRPWILVKLDLESVWISPIFALDQTPCWRCFQRRILSRDDRLALLHAHACPLLTSRSGGGVPVGPGPPEATRVARRIEAQILPWKNDEPQKLLRLRGEGAINTHTVIAYPDCEQCRRPASPRRVRSTDLLAGVESVFGDCVGPVTGLVTDQGTVEVLGPTKVAVANYAMPAPGAAFCQFSLDASGALTAVPGRARYAFGAGESEEDARARALLEAAERYCTLRHGDEPTVRSIRADLDGPAHVPNDLMGFSDDQLEGKGPHSAIEVEPDLRVPRRYRDGDLLDWCAALTLKGEQRWVPAACCYRYPDEHPDTAVCVYDSNGCAVGFSHETAVVAGFLESVERDAVAIWWYGKIPCPIVDLRSFDDPYANRFVASIRSEGHQVTIFDVTCDTRVPVLVALSVPPDREVPLLGFGAHFDVRQALRSALRELAQAVCFQEHERAKWQGFSWRAQTHLTEPTCGTRRLSDYTLLDREPTLSDCQTAADAAGVHVLVRDCTRRDLAIPCVKVIIPGFRGFRPRFAPGRLFDVPARMGWPNPPRSVTDLNTHHLRG</sequence>
<dbReference type="EMBL" id="BAAARW010000044">
    <property type="protein sequence ID" value="GAA2455880.1"/>
    <property type="molecule type" value="Genomic_DNA"/>
</dbReference>
<name>A0ABN3KCR3_9ACTN</name>
<protein>
    <submittedName>
        <fullName evidence="2">TOMM leader peptide-binding protein</fullName>
    </submittedName>
</protein>
<evidence type="ECO:0000313" key="2">
    <source>
        <dbReference type="EMBL" id="GAA2455880.1"/>
    </source>
</evidence>
<proteinExistence type="predicted"/>
<reference evidence="2 3" key="1">
    <citation type="journal article" date="2019" name="Int. J. Syst. Evol. Microbiol.">
        <title>The Global Catalogue of Microorganisms (GCM) 10K type strain sequencing project: providing services to taxonomists for standard genome sequencing and annotation.</title>
        <authorList>
            <consortium name="The Broad Institute Genomics Platform"/>
            <consortium name="The Broad Institute Genome Sequencing Center for Infectious Disease"/>
            <person name="Wu L."/>
            <person name="Ma J."/>
        </authorList>
    </citation>
    <scope>NUCLEOTIDE SEQUENCE [LARGE SCALE GENOMIC DNA]</scope>
    <source>
        <strain evidence="2 3">JCM 3325</strain>
    </source>
</reference>
<accession>A0ABN3KCR3</accession>
<organism evidence="2 3">
    <name type="scientific">Actinomadura vinacea</name>
    <dbReference type="NCBI Taxonomy" id="115336"/>
    <lineage>
        <taxon>Bacteria</taxon>
        <taxon>Bacillati</taxon>
        <taxon>Actinomycetota</taxon>
        <taxon>Actinomycetes</taxon>
        <taxon>Streptosporangiales</taxon>
        <taxon>Thermomonosporaceae</taxon>
        <taxon>Actinomadura</taxon>
    </lineage>
</organism>
<dbReference type="Proteomes" id="UP001501231">
    <property type="component" value="Unassembled WGS sequence"/>
</dbReference>
<keyword evidence="3" id="KW-1185">Reference proteome</keyword>
<dbReference type="NCBIfam" id="TIGR00702">
    <property type="entry name" value="YcaO-type kinase domain"/>
    <property type="match status" value="1"/>
</dbReference>